<dbReference type="AlphaFoldDB" id="A0A7L4YMT9"/>
<dbReference type="KEGG" id="eke:EK0264_08965"/>
<keyword evidence="4" id="KW-1185">Reference proteome</keyword>
<dbReference type="GO" id="GO:0009244">
    <property type="term" value="P:lipopolysaccharide core region biosynthetic process"/>
    <property type="evidence" value="ECO:0007669"/>
    <property type="project" value="TreeGrafter"/>
</dbReference>
<dbReference type="SUPFAM" id="SSF53756">
    <property type="entry name" value="UDP-Glycosyltransferase/glycogen phosphorylase"/>
    <property type="match status" value="1"/>
</dbReference>
<sequence length="308" mass="32563">MSRPRILVLRALGLGDLLTAVPALRALREACPDHHIELATPRYLAPLLDPDGLVDDIVDTSGLAPVPARPEPDIAINLHGCGPQSHRLLTALRPERLVAFGNVDAGIDGPPWIEHEHERARWCRLIAAEFGVSGLAQLPTLTPPPEVRRGHGPIVLHPGAADPARRWPPQRWVRVARALREHSIVLTGTGDEVDIARAVADEAGIDPAAVYAGATDITELVRLVSGARLVLSADTGIAHLAAAYSTPSVTLFGPNPPSRWGPPPGPHIALWHGPDAPPSPGPVNDALMAIAPEQVMAAARQLIGSRGG</sequence>
<keyword evidence="1" id="KW-0328">Glycosyltransferase</keyword>
<dbReference type="GO" id="GO:0008713">
    <property type="term" value="F:ADP-heptose-lipopolysaccharide heptosyltransferase activity"/>
    <property type="evidence" value="ECO:0007669"/>
    <property type="project" value="TreeGrafter"/>
</dbReference>
<dbReference type="EMBL" id="CP047156">
    <property type="protein sequence ID" value="QHC00398.1"/>
    <property type="molecule type" value="Genomic_DNA"/>
</dbReference>
<organism evidence="3 4">
    <name type="scientific">Epidermidibacterium keratini</name>
    <dbReference type="NCBI Taxonomy" id="1891644"/>
    <lineage>
        <taxon>Bacteria</taxon>
        <taxon>Bacillati</taxon>
        <taxon>Actinomycetota</taxon>
        <taxon>Actinomycetes</taxon>
        <taxon>Sporichthyales</taxon>
        <taxon>Sporichthyaceae</taxon>
        <taxon>Epidermidibacterium</taxon>
    </lineage>
</organism>
<protein>
    <submittedName>
        <fullName evidence="3">Glycosyltransferase family 9 protein</fullName>
    </submittedName>
</protein>
<dbReference type="InterPro" id="IPR002201">
    <property type="entry name" value="Glyco_trans_9"/>
</dbReference>
<accession>A0A7L4YMT9</accession>
<dbReference type="Pfam" id="PF01075">
    <property type="entry name" value="Glyco_transf_9"/>
    <property type="match status" value="1"/>
</dbReference>
<dbReference type="PANTHER" id="PTHR30160:SF1">
    <property type="entry name" value="LIPOPOLYSACCHARIDE 1,2-N-ACETYLGLUCOSAMINETRANSFERASE-RELATED"/>
    <property type="match status" value="1"/>
</dbReference>
<dbReference type="CDD" id="cd03789">
    <property type="entry name" value="GT9_LPS_heptosyltransferase"/>
    <property type="match status" value="1"/>
</dbReference>
<reference evidence="3 4" key="1">
    <citation type="journal article" date="2018" name="Int. J. Syst. Evol. Microbiol.">
        <title>Epidermidibacterium keratini gen. nov., sp. nov., a member of the family Sporichthyaceae, isolated from keratin epidermis.</title>
        <authorList>
            <person name="Lee D.G."/>
            <person name="Trujillo M.E."/>
            <person name="Kang S."/>
            <person name="Nam J.J."/>
            <person name="Kim Y.J."/>
        </authorList>
    </citation>
    <scope>NUCLEOTIDE SEQUENCE [LARGE SCALE GENOMIC DNA]</scope>
    <source>
        <strain evidence="3 4">EPI-7</strain>
    </source>
</reference>
<proteinExistence type="predicted"/>
<dbReference type="OrthoDB" id="9807356at2"/>
<evidence type="ECO:0000313" key="3">
    <source>
        <dbReference type="EMBL" id="QHC00398.1"/>
    </source>
</evidence>
<gene>
    <name evidence="3" type="ORF">EK0264_08965</name>
</gene>
<dbReference type="InParanoid" id="A0A7L4YMT9"/>
<dbReference type="InterPro" id="IPR051199">
    <property type="entry name" value="LPS_LOS_Heptosyltrfase"/>
</dbReference>
<dbReference type="PANTHER" id="PTHR30160">
    <property type="entry name" value="TETRAACYLDISACCHARIDE 4'-KINASE-RELATED"/>
    <property type="match status" value="1"/>
</dbReference>
<evidence type="ECO:0000256" key="1">
    <source>
        <dbReference type="ARBA" id="ARBA00022676"/>
    </source>
</evidence>
<evidence type="ECO:0000256" key="2">
    <source>
        <dbReference type="ARBA" id="ARBA00022679"/>
    </source>
</evidence>
<dbReference type="RefSeq" id="WP_159544842.1">
    <property type="nucleotide sequence ID" value="NZ_CP047156.1"/>
</dbReference>
<evidence type="ECO:0000313" key="4">
    <source>
        <dbReference type="Proteomes" id="UP000463857"/>
    </source>
</evidence>
<dbReference type="GO" id="GO:0005829">
    <property type="term" value="C:cytosol"/>
    <property type="evidence" value="ECO:0007669"/>
    <property type="project" value="TreeGrafter"/>
</dbReference>
<dbReference type="Proteomes" id="UP000463857">
    <property type="component" value="Chromosome"/>
</dbReference>
<dbReference type="Gene3D" id="3.40.50.2000">
    <property type="entry name" value="Glycogen Phosphorylase B"/>
    <property type="match status" value="2"/>
</dbReference>
<name>A0A7L4YMT9_9ACTN</name>
<keyword evidence="2 3" id="KW-0808">Transferase</keyword>